<evidence type="ECO:0000313" key="2">
    <source>
        <dbReference type="Proteomes" id="UP001596298"/>
    </source>
</evidence>
<organism evidence="1 2">
    <name type="scientific">Flexivirga alba</name>
    <dbReference type="NCBI Taxonomy" id="702742"/>
    <lineage>
        <taxon>Bacteria</taxon>
        <taxon>Bacillati</taxon>
        <taxon>Actinomycetota</taxon>
        <taxon>Actinomycetes</taxon>
        <taxon>Micrococcales</taxon>
        <taxon>Dermacoccaceae</taxon>
        <taxon>Flexivirga</taxon>
    </lineage>
</organism>
<reference evidence="2" key="1">
    <citation type="journal article" date="2019" name="Int. J. Syst. Evol. Microbiol.">
        <title>The Global Catalogue of Microorganisms (GCM) 10K type strain sequencing project: providing services to taxonomists for standard genome sequencing and annotation.</title>
        <authorList>
            <consortium name="The Broad Institute Genomics Platform"/>
            <consortium name="The Broad Institute Genome Sequencing Center for Infectious Disease"/>
            <person name="Wu L."/>
            <person name="Ma J."/>
        </authorList>
    </citation>
    <scope>NUCLEOTIDE SEQUENCE [LARGE SCALE GENOMIC DNA]</scope>
    <source>
        <strain evidence="2">CCUG 58127</strain>
    </source>
</reference>
<dbReference type="EMBL" id="JBHSWH010000001">
    <property type="protein sequence ID" value="MFC6707632.1"/>
    <property type="molecule type" value="Genomic_DNA"/>
</dbReference>
<comment type="caution">
    <text evidence="1">The sequence shown here is derived from an EMBL/GenBank/DDBJ whole genome shotgun (WGS) entry which is preliminary data.</text>
</comment>
<protein>
    <submittedName>
        <fullName evidence="1">Uncharacterized protein</fullName>
    </submittedName>
</protein>
<proteinExistence type="predicted"/>
<accession>A0ABW2AL38</accession>
<keyword evidence="2" id="KW-1185">Reference proteome</keyword>
<evidence type="ECO:0000313" key="1">
    <source>
        <dbReference type="EMBL" id="MFC6707632.1"/>
    </source>
</evidence>
<sequence>MTSLARAIRTHRETARSRRALLDAIRGASTQSARDDLVMAMQRANARS</sequence>
<name>A0ABW2AL38_9MICO</name>
<dbReference type="RefSeq" id="WP_382404302.1">
    <property type="nucleotide sequence ID" value="NZ_JBHSWH010000001.1"/>
</dbReference>
<dbReference type="Proteomes" id="UP001596298">
    <property type="component" value="Unassembled WGS sequence"/>
</dbReference>
<gene>
    <name evidence="1" type="ORF">ACFQDH_20915</name>
</gene>